<evidence type="ECO:0000256" key="1">
    <source>
        <dbReference type="SAM" id="Phobius"/>
    </source>
</evidence>
<evidence type="ECO:0000313" key="3">
    <source>
        <dbReference type="Proteomes" id="UP000184196"/>
    </source>
</evidence>
<name>A0A1M4XWS9_9FIRM</name>
<keyword evidence="3" id="KW-1185">Reference proteome</keyword>
<gene>
    <name evidence="2" type="ORF">SAMN02745218_01200</name>
</gene>
<keyword evidence="1" id="KW-0472">Membrane</keyword>
<keyword evidence="1" id="KW-1133">Transmembrane helix</keyword>
<dbReference type="RefSeq" id="WP_073164109.1">
    <property type="nucleotide sequence ID" value="NZ_FQUW01000012.1"/>
</dbReference>
<dbReference type="AlphaFoldDB" id="A0A1M4XWS9"/>
<protein>
    <submittedName>
        <fullName evidence="2">Uncharacterized protein</fullName>
    </submittedName>
</protein>
<accession>A0A1M4XWS9</accession>
<reference evidence="3" key="1">
    <citation type="submission" date="2016-11" db="EMBL/GenBank/DDBJ databases">
        <authorList>
            <person name="Varghese N."/>
            <person name="Submissions S."/>
        </authorList>
    </citation>
    <scope>NUCLEOTIDE SEQUENCE [LARGE SCALE GENOMIC DNA]</scope>
    <source>
        <strain evidence="3">DSM 11792</strain>
    </source>
</reference>
<feature type="transmembrane region" description="Helical" evidence="1">
    <location>
        <begin position="20"/>
        <end position="37"/>
    </location>
</feature>
<sequence length="125" mass="14086">MDEKEFEFLKEKLLWELRVIVGGLFVITSVALIGGYLSNLIELTSWSLVIITCVGTTGFLLLVEPEELGRWGKFVRYAVAKVVALLQNGLGRLFKPRRTYGLTNKEIAGKYLDFAEVKNDEGDED</sequence>
<keyword evidence="1" id="KW-0812">Transmembrane</keyword>
<proteinExistence type="predicted"/>
<evidence type="ECO:0000313" key="2">
    <source>
        <dbReference type="EMBL" id="SHE97941.1"/>
    </source>
</evidence>
<dbReference type="Proteomes" id="UP000184196">
    <property type="component" value="Unassembled WGS sequence"/>
</dbReference>
<dbReference type="EMBL" id="FQUW01000012">
    <property type="protein sequence ID" value="SHE97941.1"/>
    <property type="molecule type" value="Genomic_DNA"/>
</dbReference>
<feature type="transmembrane region" description="Helical" evidence="1">
    <location>
        <begin position="43"/>
        <end position="63"/>
    </location>
</feature>
<organism evidence="2 3">
    <name type="scientific">Desulfofundulus australicus DSM 11792</name>
    <dbReference type="NCBI Taxonomy" id="1121425"/>
    <lineage>
        <taxon>Bacteria</taxon>
        <taxon>Bacillati</taxon>
        <taxon>Bacillota</taxon>
        <taxon>Clostridia</taxon>
        <taxon>Eubacteriales</taxon>
        <taxon>Peptococcaceae</taxon>
        <taxon>Desulfofundulus</taxon>
    </lineage>
</organism>